<dbReference type="SUPFAM" id="SSF54427">
    <property type="entry name" value="NTF2-like"/>
    <property type="match status" value="1"/>
</dbReference>
<feature type="region of interest" description="Disordered" evidence="1">
    <location>
        <begin position="53"/>
        <end position="78"/>
    </location>
</feature>
<dbReference type="PANTHER" id="PTHR33698">
    <property type="entry name" value="NUCLEAR TRANSPORT FACTOR 2 (NTF2)-LIKE PROTEIN"/>
    <property type="match status" value="1"/>
</dbReference>
<feature type="compositionally biased region" description="Low complexity" evidence="1">
    <location>
        <begin position="1"/>
        <end position="18"/>
    </location>
</feature>
<reference evidence="3" key="1">
    <citation type="submission" date="2022-06" db="EMBL/GenBank/DDBJ databases">
        <title>Uncovering the hologenomic basis of an extraordinary plant invasion.</title>
        <authorList>
            <person name="Bieker V.C."/>
            <person name="Martin M.D."/>
            <person name="Gilbert T."/>
            <person name="Hodgins K."/>
            <person name="Battlay P."/>
            <person name="Petersen B."/>
            <person name="Wilson J."/>
        </authorList>
    </citation>
    <scope>NUCLEOTIDE SEQUENCE</scope>
    <source>
        <strain evidence="3">AA19_3_7</strain>
        <tissue evidence="3">Leaf</tissue>
    </source>
</reference>
<dbReference type="Proteomes" id="UP001206925">
    <property type="component" value="Unassembled WGS sequence"/>
</dbReference>
<name>A0AAD5G2C0_AMBAR</name>
<comment type="caution">
    <text evidence="3">The sequence shown here is derived from an EMBL/GenBank/DDBJ whole genome shotgun (WGS) entry which is preliminary data.</text>
</comment>
<evidence type="ECO:0000313" key="3">
    <source>
        <dbReference type="EMBL" id="KAI7726279.1"/>
    </source>
</evidence>
<feature type="domain" description="SnoaL-like" evidence="2">
    <location>
        <begin position="85"/>
        <end position="185"/>
    </location>
</feature>
<dbReference type="PANTHER" id="PTHR33698:SF3">
    <property type="entry name" value="OS09G0266000 PROTEIN"/>
    <property type="match status" value="1"/>
</dbReference>
<dbReference type="AlphaFoldDB" id="A0AAD5G2C0"/>
<evidence type="ECO:0000256" key="1">
    <source>
        <dbReference type="SAM" id="MobiDB-lite"/>
    </source>
</evidence>
<sequence length="242" mass="27152">MATTITTPSPSFLTTTTTKNPIPPSSSFNHITIIRSCSNSNSRNINRYQLKSTPTDNSQLLSSKFSRDEEYSSTSGPLDSGSDVVRKFYDGINSRNLSTVVDLIADDCVYEDLVFPQPFVGRKAILDFFEKFIYTISQDLQFVIDDISGEDTSAVGVTWHLEWRGKPFPFSKGCSFYRLKVVDGRRKIIYGRDIVEPAAKPGDFALVAIRSVTWLLQQFPQLADRFVKHTTTSAAKRSRSAH</sequence>
<feature type="compositionally biased region" description="Polar residues" evidence="1">
    <location>
        <begin position="53"/>
        <end position="64"/>
    </location>
</feature>
<organism evidence="3 4">
    <name type="scientific">Ambrosia artemisiifolia</name>
    <name type="common">Common ragweed</name>
    <dbReference type="NCBI Taxonomy" id="4212"/>
    <lineage>
        <taxon>Eukaryota</taxon>
        <taxon>Viridiplantae</taxon>
        <taxon>Streptophyta</taxon>
        <taxon>Embryophyta</taxon>
        <taxon>Tracheophyta</taxon>
        <taxon>Spermatophyta</taxon>
        <taxon>Magnoliopsida</taxon>
        <taxon>eudicotyledons</taxon>
        <taxon>Gunneridae</taxon>
        <taxon>Pentapetalae</taxon>
        <taxon>asterids</taxon>
        <taxon>campanulids</taxon>
        <taxon>Asterales</taxon>
        <taxon>Asteraceae</taxon>
        <taxon>Asteroideae</taxon>
        <taxon>Heliantheae alliance</taxon>
        <taxon>Heliantheae</taxon>
        <taxon>Ambrosia</taxon>
    </lineage>
</organism>
<gene>
    <name evidence="3" type="ORF">M8C21_023135</name>
</gene>
<dbReference type="InterPro" id="IPR032710">
    <property type="entry name" value="NTF2-like_dom_sf"/>
</dbReference>
<dbReference type="EMBL" id="JAMZMK010011722">
    <property type="protein sequence ID" value="KAI7726279.1"/>
    <property type="molecule type" value="Genomic_DNA"/>
</dbReference>
<protein>
    <recommendedName>
        <fullName evidence="2">SnoaL-like domain-containing protein</fullName>
    </recommendedName>
</protein>
<proteinExistence type="predicted"/>
<keyword evidence="4" id="KW-1185">Reference proteome</keyword>
<dbReference type="Pfam" id="PF12680">
    <property type="entry name" value="SnoaL_2"/>
    <property type="match status" value="1"/>
</dbReference>
<dbReference type="Gene3D" id="3.10.450.50">
    <property type="match status" value="1"/>
</dbReference>
<evidence type="ECO:0000259" key="2">
    <source>
        <dbReference type="Pfam" id="PF12680"/>
    </source>
</evidence>
<dbReference type="InterPro" id="IPR037401">
    <property type="entry name" value="SnoaL-like"/>
</dbReference>
<evidence type="ECO:0000313" key="4">
    <source>
        <dbReference type="Proteomes" id="UP001206925"/>
    </source>
</evidence>
<accession>A0AAD5G2C0</accession>
<feature type="region of interest" description="Disordered" evidence="1">
    <location>
        <begin position="1"/>
        <end position="26"/>
    </location>
</feature>